<dbReference type="EMBL" id="LWBS01000329">
    <property type="protein sequence ID" value="OAP92251.1"/>
    <property type="molecule type" value="Genomic_DNA"/>
</dbReference>
<comment type="caution">
    <text evidence="1">The sequence shown here is derived from an EMBL/GenBank/DDBJ whole genome shotgun (WGS) entry which is preliminary data.</text>
</comment>
<proteinExistence type="predicted"/>
<evidence type="ECO:0000313" key="1">
    <source>
        <dbReference type="EMBL" id="OAP92251.1"/>
    </source>
</evidence>
<name>A0A179BM97_RHILE</name>
<sequence length="77" mass="8630">MGRKKRFRLYVGKRFISLKLGSAAFGQPGNAATCVLRVRHRVDETFLFQTAQQTAHQAGVETEIIADNRNIRLSPAD</sequence>
<protein>
    <submittedName>
        <fullName evidence="1">Uncharacterized protein</fullName>
    </submittedName>
</protein>
<reference evidence="1" key="1">
    <citation type="submission" date="2016-04" db="EMBL/GenBank/DDBJ databases">
        <title>Fast-growing isolate from the root nodules of Vavilovia formosa.</title>
        <authorList>
            <person name="Kimeklis A."/>
            <person name="Safronova V."/>
            <person name="Belimov A."/>
            <person name="Andronov E."/>
        </authorList>
    </citation>
    <scope>NUCLEOTIDE SEQUENCE [LARGE SCALE GENOMIC DNA]</scope>
    <source>
        <strain evidence="1">Vaf-46</strain>
    </source>
</reference>
<accession>A0A179BM97</accession>
<gene>
    <name evidence="1" type="ORF">A4U53_40115</name>
</gene>
<dbReference type="AlphaFoldDB" id="A0A179BM97"/>
<organism evidence="1">
    <name type="scientific">Rhizobium leguminosarum</name>
    <dbReference type="NCBI Taxonomy" id="384"/>
    <lineage>
        <taxon>Bacteria</taxon>
        <taxon>Pseudomonadati</taxon>
        <taxon>Pseudomonadota</taxon>
        <taxon>Alphaproteobacteria</taxon>
        <taxon>Hyphomicrobiales</taxon>
        <taxon>Rhizobiaceae</taxon>
        <taxon>Rhizobium/Agrobacterium group</taxon>
        <taxon>Rhizobium</taxon>
    </lineage>
</organism>